<keyword evidence="1" id="KW-0472">Membrane</keyword>
<evidence type="ECO:0000313" key="2">
    <source>
        <dbReference type="EMBL" id="VUZ48362.1"/>
    </source>
</evidence>
<sequence length="55" mass="6660">MGNPFYRILNLLLFRKLSMISVMVFNIKFYYFYGHFLRLDFMAFEKGNHFAGLNI</sequence>
<evidence type="ECO:0000256" key="1">
    <source>
        <dbReference type="SAM" id="Phobius"/>
    </source>
</evidence>
<gene>
    <name evidence="2" type="ORF">WMSIL1_LOCUS7740</name>
</gene>
<dbReference type="AlphaFoldDB" id="A0A564YM67"/>
<accession>A0A564YM67</accession>
<reference evidence="2 3" key="1">
    <citation type="submission" date="2019-07" db="EMBL/GenBank/DDBJ databases">
        <authorList>
            <person name="Jastrzebski P J."/>
            <person name="Paukszto L."/>
            <person name="Jastrzebski P J."/>
        </authorList>
    </citation>
    <scope>NUCLEOTIDE SEQUENCE [LARGE SCALE GENOMIC DNA]</scope>
    <source>
        <strain evidence="2 3">WMS-il1</strain>
    </source>
</reference>
<organism evidence="2 3">
    <name type="scientific">Hymenolepis diminuta</name>
    <name type="common">Rat tapeworm</name>
    <dbReference type="NCBI Taxonomy" id="6216"/>
    <lineage>
        <taxon>Eukaryota</taxon>
        <taxon>Metazoa</taxon>
        <taxon>Spiralia</taxon>
        <taxon>Lophotrochozoa</taxon>
        <taxon>Platyhelminthes</taxon>
        <taxon>Cestoda</taxon>
        <taxon>Eucestoda</taxon>
        <taxon>Cyclophyllidea</taxon>
        <taxon>Hymenolepididae</taxon>
        <taxon>Hymenolepis</taxon>
    </lineage>
</organism>
<proteinExistence type="predicted"/>
<dbReference type="Proteomes" id="UP000321570">
    <property type="component" value="Unassembled WGS sequence"/>
</dbReference>
<keyword evidence="3" id="KW-1185">Reference proteome</keyword>
<dbReference type="EMBL" id="CABIJS010000288">
    <property type="protein sequence ID" value="VUZ48362.1"/>
    <property type="molecule type" value="Genomic_DNA"/>
</dbReference>
<feature type="transmembrane region" description="Helical" evidence="1">
    <location>
        <begin position="12"/>
        <end position="33"/>
    </location>
</feature>
<keyword evidence="1" id="KW-0812">Transmembrane</keyword>
<keyword evidence="1" id="KW-1133">Transmembrane helix</keyword>
<name>A0A564YM67_HYMDI</name>
<evidence type="ECO:0000313" key="3">
    <source>
        <dbReference type="Proteomes" id="UP000321570"/>
    </source>
</evidence>
<protein>
    <submittedName>
        <fullName evidence="2">Uncharacterized protein</fullName>
    </submittedName>
</protein>